<proteinExistence type="predicted"/>
<reference evidence="1" key="1">
    <citation type="submission" date="2018-02" db="EMBL/GenBank/DDBJ databases">
        <title>Rhizophora mucronata_Transcriptome.</title>
        <authorList>
            <person name="Meera S.P."/>
            <person name="Sreeshan A."/>
            <person name="Augustine A."/>
        </authorList>
    </citation>
    <scope>NUCLEOTIDE SEQUENCE</scope>
    <source>
        <tissue evidence="1">Leaf</tissue>
    </source>
</reference>
<sequence>MEPFTPFCKGWVPLGFEGW</sequence>
<evidence type="ECO:0000313" key="1">
    <source>
        <dbReference type="EMBL" id="MBX64887.1"/>
    </source>
</evidence>
<dbReference type="EMBL" id="GGEC01084403">
    <property type="protein sequence ID" value="MBX64887.1"/>
    <property type="molecule type" value="Transcribed_RNA"/>
</dbReference>
<organism evidence="1">
    <name type="scientific">Rhizophora mucronata</name>
    <name type="common">Asiatic mangrove</name>
    <dbReference type="NCBI Taxonomy" id="61149"/>
    <lineage>
        <taxon>Eukaryota</taxon>
        <taxon>Viridiplantae</taxon>
        <taxon>Streptophyta</taxon>
        <taxon>Embryophyta</taxon>
        <taxon>Tracheophyta</taxon>
        <taxon>Spermatophyta</taxon>
        <taxon>Magnoliopsida</taxon>
        <taxon>eudicotyledons</taxon>
        <taxon>Gunneridae</taxon>
        <taxon>Pentapetalae</taxon>
        <taxon>rosids</taxon>
        <taxon>fabids</taxon>
        <taxon>Malpighiales</taxon>
        <taxon>Rhizophoraceae</taxon>
        <taxon>Rhizophora</taxon>
    </lineage>
</organism>
<name>A0A2P2QDC5_RHIMU</name>
<protein>
    <submittedName>
        <fullName evidence="1">Uncharacterized protein</fullName>
    </submittedName>
</protein>
<dbReference type="AlphaFoldDB" id="A0A2P2QDC5"/>
<accession>A0A2P2QDC5</accession>